<organism evidence="1 2">
    <name type="scientific">Rhabditophanes sp. KR3021</name>
    <dbReference type="NCBI Taxonomy" id="114890"/>
    <lineage>
        <taxon>Eukaryota</taxon>
        <taxon>Metazoa</taxon>
        <taxon>Ecdysozoa</taxon>
        <taxon>Nematoda</taxon>
        <taxon>Chromadorea</taxon>
        <taxon>Rhabditida</taxon>
        <taxon>Tylenchina</taxon>
        <taxon>Panagrolaimomorpha</taxon>
        <taxon>Strongyloidoidea</taxon>
        <taxon>Alloionematidae</taxon>
        <taxon>Rhabditophanes</taxon>
    </lineage>
</organism>
<sequence length="1153" mass="129810">MPSHSRNRRRQDDTKSIGRQSAYSTYSTCTNADINNVILSYSELADDVQIDIASIMNAYTEMITEQKGEPSVLNYFYIHLNALDKVDPREGNNCRATLTILLILLRRVEEGPVRRNFGKISEILGKLMESKNVTTCPATSKLVVDCVVKLFSIQPATIWNHPLNQIKVSKLLSFAVISEVKISSSTGLSLEGLLNKIVQNKNDRLTKDIFGFASAVIEKTANTSNYETLNSLSRVYADLYKFAPTGSVAQIVQKLLSVVDVESEELQRVALWMIESVFVSQLSKIEFERDDLCKLITFLAGKYHMNLSRLIKTTFGKTIFTVTNKSLQLYPELCQSTLICDVILVFYKLGFGNEEASVGQLCSYSTKLAAQYTGAIAGVDTILSELYAPLQSGQIEMSDLAIQFWKAGISGFLNYLQKSSVFVQILQSMLAFTSLTDTVVAEKTQDLLLASIEFAGFNVCGPYLEMYIDMKYEGQPLHLQNAYLLKAYCSSKVAGSIGQYIQMFSAHIEAIYGKACEGGDHAKTYFKLLHHILELGEHIVGNACDFASSWEQVTQLIVEGCAKMPVMTKNYLRILKNGVAFAKEHLHDEEINSEMKKTVGKFLPVLLHAYTTTSENSTGSVNHIEELSKDFILDILTGVSVFMSDKTSMNIVKLIVNKYDQSEEVGTCNLYINLLSFIVDVANPELMKEIFGFAETILAGNRGHGEKSMTMKLCGKIYEKYSEPEFESFFKYTAWSMEKLLENAENISQDHKQVVYTNHILLKMLESQQSYSQFMEILKKIKNPLLRALSKSNNKRFRERAATHMAKVWSRSNELAKAEGLDQTENVAAQLGILMEGIRASYMTSDVQDYEALREGGFKEVIAYFDKYGHLVERETWIELIAALDAIRHYPEEDNAILCLQCRFLRCLVKYMPEELYEENRGLLLPLITMFTKCLDSNILKANVRNLVKTFLDICTEEQILKAIGNDKLAAFVRNVAKDKRRKEEGKGGDEDSDSEIAPSVYTKKSSKSKAQGNDSEEEKDDVDDLLSVFGGATKKAVKSQNKYCLREDEKTGVLNLLDGETLARNIIVPKKKSKIVKAQAEIEVEFGKDRDGKIVVRNLDNLMKRKLAAKRRAAPVDADIEMETASEEEEADQKLMTKKKAKRIVNNAKRRR</sequence>
<evidence type="ECO:0000313" key="2">
    <source>
        <dbReference type="WBParaSite" id="RSKR_0000425100.1"/>
    </source>
</evidence>
<reference evidence="2" key="1">
    <citation type="submission" date="2016-11" db="UniProtKB">
        <authorList>
            <consortium name="WormBaseParasite"/>
        </authorList>
    </citation>
    <scope>IDENTIFICATION</scope>
    <source>
        <strain evidence="2">KR3021</strain>
    </source>
</reference>
<dbReference type="WBParaSite" id="RSKR_0000425100.1">
    <property type="protein sequence ID" value="RSKR_0000425100.1"/>
    <property type="gene ID" value="RSKR_0000425100"/>
</dbReference>
<dbReference type="Proteomes" id="UP000095286">
    <property type="component" value="Unplaced"/>
</dbReference>
<accession>A0AC35TTN9</accession>
<name>A0AC35TTN9_9BILA</name>
<protein>
    <submittedName>
        <fullName evidence="2">NUC173 domain-containing protein</fullName>
    </submittedName>
</protein>
<evidence type="ECO:0000313" key="1">
    <source>
        <dbReference type="Proteomes" id="UP000095286"/>
    </source>
</evidence>
<proteinExistence type="predicted"/>